<gene>
    <name evidence="1" type="ORF">FOYG_15444</name>
</gene>
<reference evidence="1 2" key="1">
    <citation type="submission" date="2011-06" db="EMBL/GenBank/DDBJ databases">
        <title>The Genome Sequence of Fusarium oxysporum FOSC 3-a.</title>
        <authorList>
            <consortium name="The Broad Institute Genome Sequencing Platform"/>
            <person name="Ma L.-J."/>
            <person name="Gale L.R."/>
            <person name="Schwartz D.C."/>
            <person name="Zhou S."/>
            <person name="Corby-Kistler H."/>
            <person name="Young S.K."/>
            <person name="Zeng Q."/>
            <person name="Gargeya S."/>
            <person name="Fitzgerald M."/>
            <person name="Haas B."/>
            <person name="Abouelleil A."/>
            <person name="Alvarado L."/>
            <person name="Arachchi H.M."/>
            <person name="Berlin A."/>
            <person name="Brown A."/>
            <person name="Chapman S.B."/>
            <person name="Chen Z."/>
            <person name="Dunbar C."/>
            <person name="Freedman E."/>
            <person name="Gearin G."/>
            <person name="Gellesch M."/>
            <person name="Goldberg J."/>
            <person name="Griggs A."/>
            <person name="Gujja S."/>
            <person name="Heiman D."/>
            <person name="Howarth C."/>
            <person name="Larson L."/>
            <person name="Lui A."/>
            <person name="MacDonald P.J.P."/>
            <person name="Mehta T."/>
            <person name="Montmayeur A."/>
            <person name="Murphy C."/>
            <person name="Neiman D."/>
            <person name="Pearson M."/>
            <person name="Priest M."/>
            <person name="Roberts A."/>
            <person name="Saif S."/>
            <person name="Shea T."/>
            <person name="Shenoy N."/>
            <person name="Sisk P."/>
            <person name="Stolte C."/>
            <person name="Sykes S."/>
            <person name="Wortman J."/>
            <person name="Nusbaum C."/>
            <person name="Birren B."/>
        </authorList>
    </citation>
    <scope>NUCLEOTIDE SEQUENCE [LARGE SCALE GENOMIC DNA]</scope>
    <source>
        <strain evidence="2">FOSC 3-a</strain>
    </source>
</reference>
<organism evidence="1 2">
    <name type="scientific">Fusarium oxysporum NRRL 32931</name>
    <dbReference type="NCBI Taxonomy" id="660029"/>
    <lineage>
        <taxon>Eukaryota</taxon>
        <taxon>Fungi</taxon>
        <taxon>Dikarya</taxon>
        <taxon>Ascomycota</taxon>
        <taxon>Pezizomycotina</taxon>
        <taxon>Sordariomycetes</taxon>
        <taxon>Hypocreomycetidae</taxon>
        <taxon>Hypocreales</taxon>
        <taxon>Nectriaceae</taxon>
        <taxon>Fusarium</taxon>
        <taxon>Fusarium oxysporum species complex</taxon>
    </lineage>
</organism>
<protein>
    <submittedName>
        <fullName evidence="1">Uncharacterized protein</fullName>
    </submittedName>
</protein>
<accession>W9HLT7</accession>
<dbReference type="Proteomes" id="UP000030753">
    <property type="component" value="Unassembled WGS sequence"/>
</dbReference>
<proteinExistence type="predicted"/>
<evidence type="ECO:0000313" key="2">
    <source>
        <dbReference type="Proteomes" id="UP000030753"/>
    </source>
</evidence>
<sequence length="74" mass="8632">MKYTADVKIPELQSEPGKKFRDEALDIWRRLIIERGDSRRWWEITEQGKWFVPIEDVKSSLRVANPSAADAMGL</sequence>
<dbReference type="AlphaFoldDB" id="W9HLT7"/>
<name>W9HLT7_FUSOX</name>
<dbReference type="EMBL" id="JH717849">
    <property type="protein sequence ID" value="EWY81166.1"/>
    <property type="molecule type" value="Genomic_DNA"/>
</dbReference>
<evidence type="ECO:0000313" key="1">
    <source>
        <dbReference type="EMBL" id="EWY81166.1"/>
    </source>
</evidence>
<dbReference type="HOGENOM" id="CLU_2687884_0_0_1"/>